<evidence type="ECO:0000313" key="6">
    <source>
        <dbReference type="EMBL" id="KHQ54421.1"/>
    </source>
</evidence>
<evidence type="ECO:0000256" key="2">
    <source>
        <dbReference type="ARBA" id="ARBA00008520"/>
    </source>
</evidence>
<protein>
    <submittedName>
        <fullName evidence="6">Sugar ABC transporter substrate-binding protein</fullName>
    </submittedName>
</protein>
<comment type="subcellular location">
    <subcellularLocation>
        <location evidence="1">Periplasm</location>
    </subcellularLocation>
</comment>
<feature type="chain" id="PRO_5002098932" evidence="5">
    <location>
        <begin position="24"/>
        <end position="412"/>
    </location>
</feature>
<dbReference type="STRING" id="561184.SAMN05216376_105127"/>
<name>A0A0B3SCL7_9RHOB</name>
<dbReference type="InterPro" id="IPR050490">
    <property type="entry name" value="Bact_solute-bd_prot1"/>
</dbReference>
<accession>A0A0B3SCL7</accession>
<keyword evidence="7" id="KW-1185">Reference proteome</keyword>
<dbReference type="Gene3D" id="3.40.190.10">
    <property type="entry name" value="Periplasmic binding protein-like II"/>
    <property type="match status" value="1"/>
</dbReference>
<dbReference type="PANTHER" id="PTHR43649:SF34">
    <property type="entry name" value="ABC TRANSPORTER PERIPLASMIC-BINDING PROTEIN YCJN-RELATED"/>
    <property type="match status" value="1"/>
</dbReference>
<evidence type="ECO:0000256" key="3">
    <source>
        <dbReference type="ARBA" id="ARBA00022448"/>
    </source>
</evidence>
<keyword evidence="4 5" id="KW-0732">Signal</keyword>
<sequence length="412" mass="44035">MKFNVRATVAAGALIASAGGAWADCGIESGSVRILSNDFDALHAVADWAAKCANDKVEVTKNHTEEHKNIQVPALTTNPASYTVAVVATNSIVPLLSDGLIRPLDEYVEKWGGQLQDSQKIVVDGKIMAIAFMANAQHMFYREDLLKEHGIPVPTSYAEMFAAAEKLREAGVMETPISSNYMPGWNIAAEFVNNYLATGNDFFVPGSAELAIDNEDGLLVLNNMKKMLDYMSQDWATFDSNAQKPLWEAGEAALSISWGSRAGAYIANDNPAPEIAANTAFAAAPTIGEYSIPSAALWWDGFTIAKNISDEDAEASFRAMMNGLSQDMLAANMDAAVWLIDGYEPTPAATGVIADLQAGARPYPMLPYMGLLHTALGDNLAEFLQGKEGAEQALADVTAAYTTAATEAGFLN</sequence>
<organism evidence="6 7">
    <name type="scientific">Mameliella alba</name>
    <dbReference type="NCBI Taxonomy" id="561184"/>
    <lineage>
        <taxon>Bacteria</taxon>
        <taxon>Pseudomonadati</taxon>
        <taxon>Pseudomonadota</taxon>
        <taxon>Alphaproteobacteria</taxon>
        <taxon>Rhodobacterales</taxon>
        <taxon>Roseobacteraceae</taxon>
        <taxon>Mameliella</taxon>
    </lineage>
</organism>
<feature type="signal peptide" evidence="5">
    <location>
        <begin position="1"/>
        <end position="23"/>
    </location>
</feature>
<dbReference type="Pfam" id="PF01547">
    <property type="entry name" value="SBP_bac_1"/>
    <property type="match status" value="1"/>
</dbReference>
<evidence type="ECO:0000256" key="1">
    <source>
        <dbReference type="ARBA" id="ARBA00004418"/>
    </source>
</evidence>
<proteinExistence type="inferred from homology"/>
<keyword evidence="3" id="KW-0813">Transport</keyword>
<dbReference type="InterPro" id="IPR006059">
    <property type="entry name" value="SBP"/>
</dbReference>
<evidence type="ECO:0000256" key="4">
    <source>
        <dbReference type="ARBA" id="ARBA00022729"/>
    </source>
</evidence>
<comment type="caution">
    <text evidence="6">The sequence shown here is derived from an EMBL/GenBank/DDBJ whole genome shotgun (WGS) entry which is preliminary data.</text>
</comment>
<dbReference type="SUPFAM" id="SSF53850">
    <property type="entry name" value="Periplasmic binding protein-like II"/>
    <property type="match status" value="1"/>
</dbReference>
<gene>
    <name evidence="6" type="ORF">OA50_01013</name>
</gene>
<dbReference type="Proteomes" id="UP000030960">
    <property type="component" value="Unassembled WGS sequence"/>
</dbReference>
<dbReference type="PATRIC" id="fig|1515334.3.peg.1017"/>
<dbReference type="EMBL" id="JSUQ01000003">
    <property type="protein sequence ID" value="KHQ54421.1"/>
    <property type="molecule type" value="Genomic_DNA"/>
</dbReference>
<dbReference type="OrthoDB" id="7532544at2"/>
<comment type="similarity">
    <text evidence="2">Belongs to the bacterial solute-binding protein 1 family.</text>
</comment>
<evidence type="ECO:0000256" key="5">
    <source>
        <dbReference type="SAM" id="SignalP"/>
    </source>
</evidence>
<dbReference type="AlphaFoldDB" id="A0A0B3SCL7"/>
<dbReference type="RefSeq" id="WP_043138117.1">
    <property type="nucleotide sequence ID" value="NZ_JSUQ01000003.1"/>
</dbReference>
<dbReference type="GO" id="GO:0042597">
    <property type="term" value="C:periplasmic space"/>
    <property type="evidence" value="ECO:0007669"/>
    <property type="project" value="UniProtKB-SubCell"/>
</dbReference>
<evidence type="ECO:0000313" key="7">
    <source>
        <dbReference type="Proteomes" id="UP000030960"/>
    </source>
</evidence>
<dbReference type="PANTHER" id="PTHR43649">
    <property type="entry name" value="ARABINOSE-BINDING PROTEIN-RELATED"/>
    <property type="match status" value="1"/>
</dbReference>
<reference evidence="6 7" key="1">
    <citation type="submission" date="2014-10" db="EMBL/GenBank/DDBJ databases">
        <title>Genome sequence of Ponticoccus sp. strain UMTAT08 isolated from clonal culture of toxic dinoflagellate Alexandrium tamiyavanichii.</title>
        <authorList>
            <person name="Gan H.Y."/>
            <person name="Muhd D.-D."/>
            <person name="Mohd Noor M.E."/>
            <person name="Yeong Y.S."/>
            <person name="Usup G."/>
        </authorList>
    </citation>
    <scope>NUCLEOTIDE SEQUENCE [LARGE SCALE GENOMIC DNA]</scope>
    <source>
        <strain evidence="6 7">UMTAT08</strain>
    </source>
</reference>